<dbReference type="InterPro" id="IPR027417">
    <property type="entry name" value="P-loop_NTPase"/>
</dbReference>
<dbReference type="SMART" id="SM00382">
    <property type="entry name" value="AAA"/>
    <property type="match status" value="1"/>
</dbReference>
<dbReference type="Pfam" id="PF17863">
    <property type="entry name" value="AAA_lid_2"/>
    <property type="match status" value="1"/>
</dbReference>
<dbReference type="OrthoDB" id="9808397at2"/>
<dbReference type="InterPro" id="IPR011703">
    <property type="entry name" value="ATPase_AAA-3"/>
</dbReference>
<gene>
    <name evidence="2" type="ORF">SAMN04488123_11224</name>
</gene>
<dbReference type="Gene3D" id="1.10.8.80">
    <property type="entry name" value="Magnesium chelatase subunit I, C-Terminal domain"/>
    <property type="match status" value="1"/>
</dbReference>
<evidence type="ECO:0000313" key="3">
    <source>
        <dbReference type="Proteomes" id="UP000198853"/>
    </source>
</evidence>
<dbReference type="GO" id="GO:0005524">
    <property type="term" value="F:ATP binding"/>
    <property type="evidence" value="ECO:0007669"/>
    <property type="project" value="InterPro"/>
</dbReference>
<evidence type="ECO:0000259" key="1">
    <source>
        <dbReference type="SMART" id="SM00382"/>
    </source>
</evidence>
<dbReference type="PIRSF" id="PIRSF002849">
    <property type="entry name" value="AAA_ATPase_chaperone_MoxR_prd"/>
    <property type="match status" value="1"/>
</dbReference>
<dbReference type="Pfam" id="PF07726">
    <property type="entry name" value="AAA_3"/>
    <property type="match status" value="1"/>
</dbReference>
<organism evidence="2 3">
    <name type="scientific">Natribacillus halophilus</name>
    <dbReference type="NCBI Taxonomy" id="549003"/>
    <lineage>
        <taxon>Bacteria</taxon>
        <taxon>Bacillati</taxon>
        <taxon>Bacillota</taxon>
        <taxon>Bacilli</taxon>
        <taxon>Bacillales</taxon>
        <taxon>Bacillaceae</taxon>
        <taxon>Natribacillus</taxon>
    </lineage>
</organism>
<dbReference type="InterPro" id="IPR041628">
    <property type="entry name" value="ChlI/MoxR_AAA_lid"/>
</dbReference>
<dbReference type="Gene3D" id="3.40.50.300">
    <property type="entry name" value="P-loop containing nucleotide triphosphate hydrolases"/>
    <property type="match status" value="1"/>
</dbReference>
<protein>
    <submittedName>
        <fullName evidence="2">MoxR-like ATPase</fullName>
    </submittedName>
</protein>
<dbReference type="RefSeq" id="WP_090399147.1">
    <property type="nucleotide sequence ID" value="NZ_FNEN01000012.1"/>
</dbReference>
<dbReference type="SUPFAM" id="SSF52540">
    <property type="entry name" value="P-loop containing nucleoside triphosphate hydrolases"/>
    <property type="match status" value="1"/>
</dbReference>
<dbReference type="CDD" id="cd00009">
    <property type="entry name" value="AAA"/>
    <property type="match status" value="1"/>
</dbReference>
<sequence>MKRIQRMKDALQEIIIGQDNVIDLTLVALFNGGHILLESVPGTGKTLLAKTFAQVINVDFQRIQFTPDILPSDVTELRFFHPQDQAFYLHKGPIFTNILLADEVNRATPKTQSSLLEVMQEQQVTIDGETHGIPAPFLVLATQNPVESQQGTYSLPAAQLDRFFLKIPMAYPAFEEERTLLQRHARQREHLPPPVLNADDILALQREVEGITIHRDVETYLLALVQETRTHSLLNVGVSPRGTIAWLRAAKGLAFIKGRAYVTPTDIQTIAPYAVAHRLLLSMEGYMTKSVEDILNEVLENVPVPVEEGSQR</sequence>
<name>A0A1G8QGB2_9BACI</name>
<reference evidence="2 3" key="1">
    <citation type="submission" date="2016-10" db="EMBL/GenBank/DDBJ databases">
        <authorList>
            <person name="de Groot N.N."/>
        </authorList>
    </citation>
    <scope>NUCLEOTIDE SEQUENCE [LARGE SCALE GENOMIC DNA]</scope>
    <source>
        <strain evidence="2 3">DSM 21771</strain>
    </source>
</reference>
<dbReference type="PANTHER" id="PTHR42759">
    <property type="entry name" value="MOXR FAMILY PROTEIN"/>
    <property type="match status" value="1"/>
</dbReference>
<dbReference type="InterPro" id="IPR050764">
    <property type="entry name" value="CbbQ/NirQ/NorQ/GpvN"/>
</dbReference>
<keyword evidence="3" id="KW-1185">Reference proteome</keyword>
<dbReference type="EMBL" id="FNEN01000012">
    <property type="protein sequence ID" value="SDJ03802.1"/>
    <property type="molecule type" value="Genomic_DNA"/>
</dbReference>
<dbReference type="PANTHER" id="PTHR42759:SF5">
    <property type="entry name" value="METHANOL DEHYDROGENASE REGULATOR"/>
    <property type="match status" value="1"/>
</dbReference>
<dbReference type="AlphaFoldDB" id="A0A1G8QGB2"/>
<evidence type="ECO:0000313" key="2">
    <source>
        <dbReference type="EMBL" id="SDJ03802.1"/>
    </source>
</evidence>
<dbReference type="InterPro" id="IPR003593">
    <property type="entry name" value="AAA+_ATPase"/>
</dbReference>
<proteinExistence type="predicted"/>
<accession>A0A1G8QGB2</accession>
<feature type="domain" description="AAA+ ATPase" evidence="1">
    <location>
        <begin position="31"/>
        <end position="173"/>
    </location>
</feature>
<dbReference type="GO" id="GO:0016887">
    <property type="term" value="F:ATP hydrolysis activity"/>
    <property type="evidence" value="ECO:0007669"/>
    <property type="project" value="InterPro"/>
</dbReference>
<dbReference type="Proteomes" id="UP000198853">
    <property type="component" value="Unassembled WGS sequence"/>
</dbReference>